<dbReference type="InterPro" id="IPR029050">
    <property type="entry name" value="Immunoprotect_excell_Ig-like"/>
</dbReference>
<protein>
    <recommendedName>
        <fullName evidence="5">DUF4352 domain-containing protein</fullName>
    </recommendedName>
</protein>
<evidence type="ECO:0000256" key="1">
    <source>
        <dbReference type="ARBA" id="ARBA00022729"/>
    </source>
</evidence>
<reference evidence="3 4" key="1">
    <citation type="submission" date="2016-12" db="EMBL/GenBank/DDBJ databases">
        <title>The whole genome sequencing and assembly of Bacillus cohnii DSM 6307T strain.</title>
        <authorList>
            <person name="Lee Y.-J."/>
            <person name="Yi H."/>
            <person name="Bahn Y.-S."/>
            <person name="Kim J.F."/>
            <person name="Lee D.-W."/>
        </authorList>
    </citation>
    <scope>NUCLEOTIDE SEQUENCE [LARGE SCALE GENOMIC DNA]</scope>
    <source>
        <strain evidence="3 4">DSM 6307</strain>
    </source>
</reference>
<dbReference type="RefSeq" id="WP_066419034.1">
    <property type="nucleotide sequence ID" value="NZ_CP018866.1"/>
</dbReference>
<dbReference type="STRING" id="1314751.GCA_001591425_03482"/>
<dbReference type="KEGG" id="bcoh:BC6307_17395"/>
<gene>
    <name evidence="3" type="ORF">BC6307_17395</name>
</gene>
<dbReference type="AlphaFoldDB" id="A0A223KUC2"/>
<evidence type="ECO:0000313" key="3">
    <source>
        <dbReference type="EMBL" id="AST92933.1"/>
    </source>
</evidence>
<feature type="transmembrane region" description="Helical" evidence="2">
    <location>
        <begin position="149"/>
        <end position="170"/>
    </location>
</feature>
<keyword evidence="2" id="KW-1133">Transmembrane helix</keyword>
<proteinExistence type="predicted"/>
<evidence type="ECO:0000256" key="2">
    <source>
        <dbReference type="SAM" id="Phobius"/>
    </source>
</evidence>
<evidence type="ECO:0000313" key="4">
    <source>
        <dbReference type="Proteomes" id="UP000215224"/>
    </source>
</evidence>
<dbReference type="EMBL" id="CP018866">
    <property type="protein sequence ID" value="AST92933.1"/>
    <property type="molecule type" value="Genomic_DNA"/>
</dbReference>
<organism evidence="3 4">
    <name type="scientific">Sutcliffiella cohnii</name>
    <dbReference type="NCBI Taxonomy" id="33932"/>
    <lineage>
        <taxon>Bacteria</taxon>
        <taxon>Bacillati</taxon>
        <taxon>Bacillota</taxon>
        <taxon>Bacilli</taxon>
        <taxon>Bacillales</taxon>
        <taxon>Bacillaceae</taxon>
        <taxon>Sutcliffiella</taxon>
    </lineage>
</organism>
<evidence type="ECO:0008006" key="5">
    <source>
        <dbReference type="Google" id="ProtNLM"/>
    </source>
</evidence>
<sequence>MINKNNLKNDVLLVSKGYVSLSELELECLVDIIAMDERIDLAFFGTSRETDGVFVFTDKRIVFIARTRSMKDFFCLYEEYDRLCCLDRQTNPDDPSLNILFMLTEDGEIFDIDRLTSDRAELLYRKLLKLLGEEPIEHKDKNKRSMPTIVKFISLLGIVFVVFGVINIVFDGDETGTMETSSDDVEFVSHQREINFVEDGVVEVEGEMKFEYKDYFFTDAIKPPNSEDDFATYLIDNELFTYLIVEAEVTNISKNPLNIQTNSPLFVELVVDDVHNYYPMVDHLTNNDSEFSYSDVEPSETVTAYYMFRIPKKFVDSEDSFVLHFDRSHEKFILEYITSLQVR</sequence>
<keyword evidence="2" id="KW-0472">Membrane</keyword>
<dbReference type="Gene3D" id="2.60.40.1240">
    <property type="match status" value="1"/>
</dbReference>
<keyword evidence="2" id="KW-0812">Transmembrane</keyword>
<keyword evidence="4" id="KW-1185">Reference proteome</keyword>
<accession>A0A223KUC2</accession>
<keyword evidence="1" id="KW-0732">Signal</keyword>
<dbReference type="Proteomes" id="UP000215224">
    <property type="component" value="Chromosome"/>
</dbReference>
<name>A0A223KUC2_9BACI</name>